<dbReference type="Proteomes" id="UP000005615">
    <property type="component" value="Unassembled WGS sequence"/>
</dbReference>
<dbReference type="RefSeq" id="WP_009575429.1">
    <property type="nucleotide sequence ID" value="NZ_AEIG01000026.1"/>
</dbReference>
<name>F3L147_9GAMM</name>
<gene>
    <name evidence="1" type="ORF">IMCC3088_1139</name>
</gene>
<keyword evidence="2" id="KW-1185">Reference proteome</keyword>
<protein>
    <submittedName>
        <fullName evidence="1">Oxidoreductase putative involved in sulfite reduction</fullName>
    </submittedName>
</protein>
<proteinExistence type="predicted"/>
<dbReference type="PIRSF" id="PIRSF030820">
    <property type="entry name" value="UCP030820"/>
    <property type="match status" value="1"/>
</dbReference>
<dbReference type="Pfam" id="PF06073">
    <property type="entry name" value="DUF934"/>
    <property type="match status" value="1"/>
</dbReference>
<dbReference type="eggNOG" id="COG3749">
    <property type="taxonomic scope" value="Bacteria"/>
</dbReference>
<accession>F3L147</accession>
<evidence type="ECO:0000313" key="2">
    <source>
        <dbReference type="Proteomes" id="UP000005615"/>
    </source>
</evidence>
<organism evidence="1 2">
    <name type="scientific">Aequoribacter fuscus</name>
    <dbReference type="NCBI Taxonomy" id="2518989"/>
    <lineage>
        <taxon>Bacteria</taxon>
        <taxon>Pseudomonadati</taxon>
        <taxon>Pseudomonadota</taxon>
        <taxon>Gammaproteobacteria</taxon>
        <taxon>Cellvibrionales</taxon>
        <taxon>Halieaceae</taxon>
        <taxon>Aequoribacter</taxon>
    </lineage>
</organism>
<dbReference type="InterPro" id="IPR008318">
    <property type="entry name" value="UCP030820"/>
</dbReference>
<evidence type="ECO:0000313" key="1">
    <source>
        <dbReference type="EMBL" id="EGG29992.1"/>
    </source>
</evidence>
<sequence>MQHLTNTATHADPYHFSVFDPSATEPHAAAPNLTDWIAADIKPTRVTVAPGEDFSALLTQLHKLQVIEIQFPVFTDGRGFSTARELRERGYTGTLQATGAFILDQIEYLSRCGFNAFEFQSEHHAKVAQLRLAHCQEVYQGDARQPLPLFRRRPN</sequence>
<reference evidence="1 2" key="1">
    <citation type="journal article" date="2011" name="J. Bacteriol.">
        <title>Genome sequence of strain IMCC3088, a proteorhodopsin-containing marine bacterium belonging to the OM60/NOR5 clade.</title>
        <authorList>
            <person name="Jang Y."/>
            <person name="Oh H.M."/>
            <person name="Kang I."/>
            <person name="Lee K."/>
            <person name="Yang S.J."/>
            <person name="Cho J.C."/>
        </authorList>
    </citation>
    <scope>NUCLEOTIDE SEQUENCE [LARGE SCALE GENOMIC DNA]</scope>
    <source>
        <strain evidence="1 2">IMCC3088</strain>
    </source>
</reference>
<dbReference type="OrthoDB" id="9800421at2"/>
<dbReference type="EMBL" id="AEIG01000026">
    <property type="protein sequence ID" value="EGG29992.1"/>
    <property type="molecule type" value="Genomic_DNA"/>
</dbReference>
<dbReference type="STRING" id="2518989.IMCC3088_1139"/>
<comment type="caution">
    <text evidence="1">The sequence shown here is derived from an EMBL/GenBank/DDBJ whole genome shotgun (WGS) entry which is preliminary data.</text>
</comment>
<dbReference type="AlphaFoldDB" id="F3L147"/>